<dbReference type="AlphaFoldDB" id="A0A2I0WWP3"/>
<keyword evidence="3" id="KW-1185">Reference proteome</keyword>
<evidence type="ECO:0000256" key="1">
    <source>
        <dbReference type="SAM" id="MobiDB-lite"/>
    </source>
</evidence>
<reference evidence="2 3" key="1">
    <citation type="journal article" date="2016" name="Sci. Rep.">
        <title>The Dendrobium catenatum Lindl. genome sequence provides insights into polysaccharide synthase, floral development and adaptive evolution.</title>
        <authorList>
            <person name="Zhang G.Q."/>
            <person name="Xu Q."/>
            <person name="Bian C."/>
            <person name="Tsai W.C."/>
            <person name="Yeh C.M."/>
            <person name="Liu K.W."/>
            <person name="Yoshida K."/>
            <person name="Zhang L.S."/>
            <person name="Chang S.B."/>
            <person name="Chen F."/>
            <person name="Shi Y."/>
            <person name="Su Y.Y."/>
            <person name="Zhang Y.Q."/>
            <person name="Chen L.J."/>
            <person name="Yin Y."/>
            <person name="Lin M."/>
            <person name="Huang H."/>
            <person name="Deng H."/>
            <person name="Wang Z.W."/>
            <person name="Zhu S.L."/>
            <person name="Zhao X."/>
            <person name="Deng C."/>
            <person name="Niu S.C."/>
            <person name="Huang J."/>
            <person name="Wang M."/>
            <person name="Liu G.H."/>
            <person name="Yang H.J."/>
            <person name="Xiao X.J."/>
            <person name="Hsiao Y.Y."/>
            <person name="Wu W.L."/>
            <person name="Chen Y.Y."/>
            <person name="Mitsuda N."/>
            <person name="Ohme-Takagi M."/>
            <person name="Luo Y.B."/>
            <person name="Van de Peer Y."/>
            <person name="Liu Z.J."/>
        </authorList>
    </citation>
    <scope>NUCLEOTIDE SEQUENCE [LARGE SCALE GENOMIC DNA]</scope>
    <source>
        <tissue evidence="2">The whole plant</tissue>
    </source>
</reference>
<dbReference type="Proteomes" id="UP000233837">
    <property type="component" value="Unassembled WGS sequence"/>
</dbReference>
<accession>A0A2I0WWP3</accession>
<protein>
    <submittedName>
        <fullName evidence="2">Uncharacterized protein</fullName>
    </submittedName>
</protein>
<name>A0A2I0WWP3_9ASPA</name>
<dbReference type="PROSITE" id="PS51257">
    <property type="entry name" value="PROKAR_LIPOPROTEIN"/>
    <property type="match status" value="1"/>
</dbReference>
<organism evidence="2 3">
    <name type="scientific">Dendrobium catenatum</name>
    <dbReference type="NCBI Taxonomy" id="906689"/>
    <lineage>
        <taxon>Eukaryota</taxon>
        <taxon>Viridiplantae</taxon>
        <taxon>Streptophyta</taxon>
        <taxon>Embryophyta</taxon>
        <taxon>Tracheophyta</taxon>
        <taxon>Spermatophyta</taxon>
        <taxon>Magnoliopsida</taxon>
        <taxon>Liliopsida</taxon>
        <taxon>Asparagales</taxon>
        <taxon>Orchidaceae</taxon>
        <taxon>Epidendroideae</taxon>
        <taxon>Malaxideae</taxon>
        <taxon>Dendrobiinae</taxon>
        <taxon>Dendrobium</taxon>
    </lineage>
</organism>
<evidence type="ECO:0000313" key="3">
    <source>
        <dbReference type="Proteomes" id="UP000233837"/>
    </source>
</evidence>
<proteinExistence type="predicted"/>
<sequence length="104" mass="12371">MATERSDSSSSWRAMESPMIPAPTTTTSCSERWRRAVVAWIRVRLRLRKGKPFEDWERRRHCWNGIRVLEFEIRVWCERWGFGRGRPKEFMLPGVGGSKKLENF</sequence>
<feature type="region of interest" description="Disordered" evidence="1">
    <location>
        <begin position="1"/>
        <end position="27"/>
    </location>
</feature>
<dbReference type="EMBL" id="KZ502381">
    <property type="protein sequence ID" value="PKU80077.1"/>
    <property type="molecule type" value="Genomic_DNA"/>
</dbReference>
<evidence type="ECO:0000313" key="2">
    <source>
        <dbReference type="EMBL" id="PKU80077.1"/>
    </source>
</evidence>
<reference evidence="2 3" key="2">
    <citation type="journal article" date="2017" name="Nature">
        <title>The Apostasia genome and the evolution of orchids.</title>
        <authorList>
            <person name="Zhang G.Q."/>
            <person name="Liu K.W."/>
            <person name="Li Z."/>
            <person name="Lohaus R."/>
            <person name="Hsiao Y.Y."/>
            <person name="Niu S.C."/>
            <person name="Wang J.Y."/>
            <person name="Lin Y.C."/>
            <person name="Xu Q."/>
            <person name="Chen L.J."/>
            <person name="Yoshida K."/>
            <person name="Fujiwara S."/>
            <person name="Wang Z.W."/>
            <person name="Zhang Y.Q."/>
            <person name="Mitsuda N."/>
            <person name="Wang M."/>
            <person name="Liu G.H."/>
            <person name="Pecoraro L."/>
            <person name="Huang H.X."/>
            <person name="Xiao X.J."/>
            <person name="Lin M."/>
            <person name="Wu X.Y."/>
            <person name="Wu W.L."/>
            <person name="Chen Y.Y."/>
            <person name="Chang S.B."/>
            <person name="Sakamoto S."/>
            <person name="Ohme-Takagi M."/>
            <person name="Yagi M."/>
            <person name="Zeng S.J."/>
            <person name="Shen C.Y."/>
            <person name="Yeh C.M."/>
            <person name="Luo Y.B."/>
            <person name="Tsai W.C."/>
            <person name="Van de Peer Y."/>
            <person name="Liu Z.J."/>
        </authorList>
    </citation>
    <scope>NUCLEOTIDE SEQUENCE [LARGE SCALE GENOMIC DNA]</scope>
    <source>
        <tissue evidence="2">The whole plant</tissue>
    </source>
</reference>
<gene>
    <name evidence="2" type="ORF">MA16_Dca025083</name>
</gene>